<feature type="transmembrane region" description="Helical" evidence="1">
    <location>
        <begin position="20"/>
        <end position="49"/>
    </location>
</feature>
<sequence length="140" mass="15832">MGTIEARVFRQITGLYGAKIGCFFVFFFFPFLFAFLLFLICCFCLSLSFLFADFLLINLFSLFFIPLSFPFSWHRWGSNGPLGAGAEEPGFRDVGSSRKLILSPLIVWRLLFLLYRLDLYPCLSTQVTCVASGGHGRIIG</sequence>
<feature type="transmembrane region" description="Helical" evidence="1">
    <location>
        <begin position="55"/>
        <end position="73"/>
    </location>
</feature>
<organism evidence="2 3">
    <name type="scientific">Tuber borchii</name>
    <name type="common">White truffle</name>
    <dbReference type="NCBI Taxonomy" id="42251"/>
    <lineage>
        <taxon>Eukaryota</taxon>
        <taxon>Fungi</taxon>
        <taxon>Dikarya</taxon>
        <taxon>Ascomycota</taxon>
        <taxon>Pezizomycotina</taxon>
        <taxon>Pezizomycetes</taxon>
        <taxon>Pezizales</taxon>
        <taxon>Tuberaceae</taxon>
        <taxon>Tuber</taxon>
    </lineage>
</organism>
<keyword evidence="1" id="KW-1133">Transmembrane helix</keyword>
<keyword evidence="3" id="KW-1185">Reference proteome</keyword>
<gene>
    <name evidence="2" type="ORF">B9Z19DRAFT_376817</name>
</gene>
<dbReference type="Proteomes" id="UP000244722">
    <property type="component" value="Unassembled WGS sequence"/>
</dbReference>
<reference evidence="2 3" key="1">
    <citation type="submission" date="2017-04" db="EMBL/GenBank/DDBJ databases">
        <title>Draft genome sequence of Tuber borchii Vittad., a whitish edible truffle.</title>
        <authorList>
            <consortium name="DOE Joint Genome Institute"/>
            <person name="Murat C."/>
            <person name="Kuo A."/>
            <person name="Barry K.W."/>
            <person name="Clum A."/>
            <person name="Dockter R.B."/>
            <person name="Fauchery L."/>
            <person name="Iotti M."/>
            <person name="Kohler A."/>
            <person name="Labutti K."/>
            <person name="Lindquist E.A."/>
            <person name="Lipzen A."/>
            <person name="Ohm R.A."/>
            <person name="Wang M."/>
            <person name="Grigoriev I.V."/>
            <person name="Zambonelli A."/>
            <person name="Martin F.M."/>
        </authorList>
    </citation>
    <scope>NUCLEOTIDE SEQUENCE [LARGE SCALE GENOMIC DNA]</scope>
    <source>
        <strain evidence="2 3">Tbo3840</strain>
    </source>
</reference>
<evidence type="ECO:0000256" key="1">
    <source>
        <dbReference type="SAM" id="Phobius"/>
    </source>
</evidence>
<evidence type="ECO:0000313" key="3">
    <source>
        <dbReference type="Proteomes" id="UP000244722"/>
    </source>
</evidence>
<dbReference type="AlphaFoldDB" id="A0A2T6ZHQ7"/>
<keyword evidence="1" id="KW-0812">Transmembrane</keyword>
<evidence type="ECO:0000313" key="2">
    <source>
        <dbReference type="EMBL" id="PUU75009.1"/>
    </source>
</evidence>
<dbReference type="EMBL" id="NESQ01000256">
    <property type="protein sequence ID" value="PUU75009.1"/>
    <property type="molecule type" value="Genomic_DNA"/>
</dbReference>
<proteinExistence type="predicted"/>
<comment type="caution">
    <text evidence="2">The sequence shown here is derived from an EMBL/GenBank/DDBJ whole genome shotgun (WGS) entry which is preliminary data.</text>
</comment>
<keyword evidence="1" id="KW-0472">Membrane</keyword>
<accession>A0A2T6ZHQ7</accession>
<protein>
    <submittedName>
        <fullName evidence="2">Uncharacterized protein</fullName>
    </submittedName>
</protein>
<name>A0A2T6ZHQ7_TUBBO</name>